<reference evidence="1 2" key="2">
    <citation type="journal article" date="2022" name="Mol. Ecol. Resour.">
        <title>The genomes of chicory, endive, great burdock and yacon provide insights into Asteraceae paleo-polyploidization history and plant inulin production.</title>
        <authorList>
            <person name="Fan W."/>
            <person name="Wang S."/>
            <person name="Wang H."/>
            <person name="Wang A."/>
            <person name="Jiang F."/>
            <person name="Liu H."/>
            <person name="Zhao H."/>
            <person name="Xu D."/>
            <person name="Zhang Y."/>
        </authorList>
    </citation>
    <scope>NUCLEOTIDE SEQUENCE [LARGE SCALE GENOMIC DNA]</scope>
    <source>
        <strain evidence="2">cv. Yunnan</strain>
        <tissue evidence="1">Leaves</tissue>
    </source>
</reference>
<organism evidence="1 2">
    <name type="scientific">Smallanthus sonchifolius</name>
    <dbReference type="NCBI Taxonomy" id="185202"/>
    <lineage>
        <taxon>Eukaryota</taxon>
        <taxon>Viridiplantae</taxon>
        <taxon>Streptophyta</taxon>
        <taxon>Embryophyta</taxon>
        <taxon>Tracheophyta</taxon>
        <taxon>Spermatophyta</taxon>
        <taxon>Magnoliopsida</taxon>
        <taxon>eudicotyledons</taxon>
        <taxon>Gunneridae</taxon>
        <taxon>Pentapetalae</taxon>
        <taxon>asterids</taxon>
        <taxon>campanulids</taxon>
        <taxon>Asterales</taxon>
        <taxon>Asteraceae</taxon>
        <taxon>Asteroideae</taxon>
        <taxon>Heliantheae alliance</taxon>
        <taxon>Millerieae</taxon>
        <taxon>Smallanthus</taxon>
    </lineage>
</organism>
<keyword evidence="2" id="KW-1185">Reference proteome</keyword>
<comment type="caution">
    <text evidence="1">The sequence shown here is derived from an EMBL/GenBank/DDBJ whole genome shotgun (WGS) entry which is preliminary data.</text>
</comment>
<dbReference type="Proteomes" id="UP001056120">
    <property type="component" value="Linkage Group LG14"/>
</dbReference>
<gene>
    <name evidence="1" type="ORF">L1987_44033</name>
</gene>
<dbReference type="EMBL" id="CM042031">
    <property type="protein sequence ID" value="KAI3784925.1"/>
    <property type="molecule type" value="Genomic_DNA"/>
</dbReference>
<evidence type="ECO:0000313" key="2">
    <source>
        <dbReference type="Proteomes" id="UP001056120"/>
    </source>
</evidence>
<sequence>MDPEYYRSQQLTDKSDVYSFRVVLLEVLCARPAVILGLPKEQVSLAEWGKSCHRKGTMSKIIDPRLTSVIAPKCLKQFGDVAVRCLKEHGSERPTMDEVVWGLEFALELQEAADKTGGEFMSENQELPFLMQGETTTDDEVFTGSSAMRFRTSSISSSDEGFKSDTVFSEILKPTGR</sequence>
<reference evidence="2" key="1">
    <citation type="journal article" date="2022" name="Mol. Ecol. Resour.">
        <title>The genomes of chicory, endive, great burdock and yacon provide insights into Asteraceae palaeo-polyploidization history and plant inulin production.</title>
        <authorList>
            <person name="Fan W."/>
            <person name="Wang S."/>
            <person name="Wang H."/>
            <person name="Wang A."/>
            <person name="Jiang F."/>
            <person name="Liu H."/>
            <person name="Zhao H."/>
            <person name="Xu D."/>
            <person name="Zhang Y."/>
        </authorList>
    </citation>
    <scope>NUCLEOTIDE SEQUENCE [LARGE SCALE GENOMIC DNA]</scope>
    <source>
        <strain evidence="2">cv. Yunnan</strain>
    </source>
</reference>
<proteinExistence type="predicted"/>
<name>A0ACB9GPM5_9ASTR</name>
<protein>
    <submittedName>
        <fullName evidence="1">Uncharacterized protein</fullName>
    </submittedName>
</protein>
<accession>A0ACB9GPM5</accession>
<evidence type="ECO:0000313" key="1">
    <source>
        <dbReference type="EMBL" id="KAI3784925.1"/>
    </source>
</evidence>